<evidence type="ECO:0000256" key="2">
    <source>
        <dbReference type="ARBA" id="ARBA00022723"/>
    </source>
</evidence>
<feature type="domain" description="Zinc finger ZPR1-type" evidence="8">
    <location>
        <begin position="404"/>
        <end position="562"/>
    </location>
</feature>
<feature type="domain" description="Zinc finger ZPR1-type" evidence="8">
    <location>
        <begin position="188"/>
        <end position="346"/>
    </location>
</feature>
<dbReference type="FunFam" id="2.20.25.420:FF:000003">
    <property type="entry name" value="zinc finger protein ZPR1"/>
    <property type="match status" value="1"/>
</dbReference>
<dbReference type="InterPro" id="IPR042451">
    <property type="entry name" value="ZPR1_A/B_dom"/>
</dbReference>
<comment type="caution">
    <text evidence="9">The sequence shown here is derived from an EMBL/GenBank/DDBJ whole genome shotgun (WGS) entry which is preliminary data.</text>
</comment>
<dbReference type="AlphaFoldDB" id="A0AAV7JAB8"/>
<reference evidence="9 10" key="1">
    <citation type="journal article" date="2021" name="J. Hered.">
        <title>A chromosome-level genome assembly of the parasitoid wasp, Cotesia glomerata (Hymenoptera: Braconidae).</title>
        <authorList>
            <person name="Pinto B.J."/>
            <person name="Weis J.J."/>
            <person name="Gamble T."/>
            <person name="Ode P.J."/>
            <person name="Paul R."/>
            <person name="Zaspel J.M."/>
        </authorList>
    </citation>
    <scope>NUCLEOTIDE SEQUENCE [LARGE SCALE GENOMIC DNA]</scope>
    <source>
        <strain evidence="9">CgM1</strain>
    </source>
</reference>
<evidence type="ECO:0000256" key="6">
    <source>
        <dbReference type="ARBA" id="ARBA00074960"/>
    </source>
</evidence>
<evidence type="ECO:0000256" key="7">
    <source>
        <dbReference type="SAM" id="MobiDB-lite"/>
    </source>
</evidence>
<protein>
    <recommendedName>
        <fullName evidence="6">Zinc finger protein ZPR1</fullName>
    </recommendedName>
</protein>
<dbReference type="Proteomes" id="UP000826195">
    <property type="component" value="Unassembled WGS sequence"/>
</dbReference>
<dbReference type="InterPro" id="IPR004457">
    <property type="entry name" value="Znf_ZPR1"/>
</dbReference>
<dbReference type="InterPro" id="IPR042452">
    <property type="entry name" value="ZPR1_Znf1/2"/>
</dbReference>
<dbReference type="SMART" id="SM00709">
    <property type="entry name" value="Zpr1"/>
    <property type="match status" value="2"/>
</dbReference>
<dbReference type="NCBIfam" id="TIGR00310">
    <property type="entry name" value="ZPR1_znf"/>
    <property type="match status" value="2"/>
</dbReference>
<keyword evidence="3" id="KW-0677">Repeat</keyword>
<gene>
    <name evidence="9" type="ORF">KQX54_020863</name>
</gene>
<dbReference type="Pfam" id="PF03367">
    <property type="entry name" value="Zn_ribbon_ZPR1"/>
    <property type="match status" value="2"/>
</dbReference>
<dbReference type="GO" id="GO:0005634">
    <property type="term" value="C:nucleus"/>
    <property type="evidence" value="ECO:0007669"/>
    <property type="project" value="TreeGrafter"/>
</dbReference>
<sequence length="597" mass="67371">MWCPFYLSKPLKDLVIRTESSKSNRGEEQADRSTWRPSQPPQSAISWTTLYSTPYTLLACNKITSTLKLSVVQLCIETRQLSNGCRLLYYPTKGIPDLSRGNDILSHRICARSYECLKKGSRSKLKAGIQYPNLTVYKILDKDFHLRLRVKKKKYLTMSEEDKKIDDSKQPIFLNLSADNPETVVTESLCGNCLKNGETRMLLTKIPHYKEVVLMSFNCPHCGNENNEIQKSGIISDKGIKIKLTITTEKDLNRQVVKSDYTSIKIPKLDFEIPAKSQKGEITTVEGIIDRSIEGLEQDQPRRREENPEIAIDIDLFLAKLRGLKVIDEPFDIIFEDISGEVYVENPNAPHPDRNCKISHFVRSQAQDNLLGIYSEYNNELLKPVGKDEFTYEDMQNEVLQFPTNCPECSCPCSTNMKVTKIPHFKEVVIMATNCDSCGHRTNEVKSGSGIEPEGVRIEILVNGKDDFGRDVLKSDTCSMEIPELDLEVGPAALGGRFTTVEGIIAATREQLSCGSAFGDSKDSEAVKRMDDFIAELDKVLNGERKVTIILDDPAGNSYIQSLADVGCDERLKIEKYTRNEEQNEELGLNDMKVENY</sequence>
<dbReference type="InterPro" id="IPR040141">
    <property type="entry name" value="ZPR1"/>
</dbReference>
<dbReference type="PANTHER" id="PTHR10876:SF0">
    <property type="entry name" value="ZINC FINGER PROTEIN ZPR1"/>
    <property type="match status" value="1"/>
</dbReference>
<dbReference type="InterPro" id="IPR056180">
    <property type="entry name" value="ZPR1_jr_dom"/>
</dbReference>
<keyword evidence="4" id="KW-0863">Zinc-finger</keyword>
<proteinExistence type="inferred from homology"/>
<organism evidence="9 10">
    <name type="scientific">Cotesia glomerata</name>
    <name type="common">Lepidopteran parasitic wasp</name>
    <name type="synonym">Apanteles glomeratus</name>
    <dbReference type="NCBI Taxonomy" id="32391"/>
    <lineage>
        <taxon>Eukaryota</taxon>
        <taxon>Metazoa</taxon>
        <taxon>Ecdysozoa</taxon>
        <taxon>Arthropoda</taxon>
        <taxon>Hexapoda</taxon>
        <taxon>Insecta</taxon>
        <taxon>Pterygota</taxon>
        <taxon>Neoptera</taxon>
        <taxon>Endopterygota</taxon>
        <taxon>Hymenoptera</taxon>
        <taxon>Apocrita</taxon>
        <taxon>Ichneumonoidea</taxon>
        <taxon>Braconidae</taxon>
        <taxon>Microgastrinae</taxon>
        <taxon>Cotesia</taxon>
    </lineage>
</organism>
<dbReference type="PANTHER" id="PTHR10876">
    <property type="entry name" value="ZINC FINGER PROTEIN ZPR1"/>
    <property type="match status" value="1"/>
</dbReference>
<comment type="similarity">
    <text evidence="1">Belongs to the ZPR1 family.</text>
</comment>
<evidence type="ECO:0000256" key="4">
    <source>
        <dbReference type="ARBA" id="ARBA00022771"/>
    </source>
</evidence>
<dbReference type="GO" id="GO:0008270">
    <property type="term" value="F:zinc ion binding"/>
    <property type="evidence" value="ECO:0007669"/>
    <property type="project" value="UniProtKB-KW"/>
</dbReference>
<dbReference type="Gene3D" id="2.20.25.420">
    <property type="entry name" value="ZPR1, zinc finger domain"/>
    <property type="match status" value="2"/>
</dbReference>
<accession>A0AAV7JAB8</accession>
<evidence type="ECO:0000313" key="10">
    <source>
        <dbReference type="Proteomes" id="UP000826195"/>
    </source>
</evidence>
<keyword evidence="2" id="KW-0479">Metal-binding</keyword>
<evidence type="ECO:0000259" key="8">
    <source>
        <dbReference type="SMART" id="SM00709"/>
    </source>
</evidence>
<dbReference type="EMBL" id="JAHXZJ010000001">
    <property type="protein sequence ID" value="KAH0568434.1"/>
    <property type="molecule type" value="Genomic_DNA"/>
</dbReference>
<dbReference type="GO" id="GO:0048731">
    <property type="term" value="P:system development"/>
    <property type="evidence" value="ECO:0007669"/>
    <property type="project" value="UniProtKB-ARBA"/>
</dbReference>
<evidence type="ECO:0000256" key="1">
    <source>
        <dbReference type="ARBA" id="ARBA00008354"/>
    </source>
</evidence>
<feature type="region of interest" description="Disordered" evidence="7">
    <location>
        <begin position="18"/>
        <end position="42"/>
    </location>
</feature>
<keyword evidence="5" id="KW-0862">Zinc</keyword>
<evidence type="ECO:0000256" key="3">
    <source>
        <dbReference type="ARBA" id="ARBA00022737"/>
    </source>
</evidence>
<feature type="compositionally biased region" description="Basic and acidic residues" evidence="7">
    <location>
        <begin position="18"/>
        <end position="34"/>
    </location>
</feature>
<keyword evidence="10" id="KW-1185">Reference proteome</keyword>
<dbReference type="FunFam" id="2.60.120.1040:FF:000001">
    <property type="entry name" value="Zinc finger protein ZPR1"/>
    <property type="match status" value="1"/>
</dbReference>
<evidence type="ECO:0000256" key="5">
    <source>
        <dbReference type="ARBA" id="ARBA00022833"/>
    </source>
</evidence>
<name>A0AAV7JAB8_COTGL</name>
<dbReference type="Gene3D" id="2.60.120.1040">
    <property type="entry name" value="ZPR1, A/B domain"/>
    <property type="match status" value="2"/>
</dbReference>
<dbReference type="FunFam" id="2.20.25.420:FF:000001">
    <property type="entry name" value="Zinc finger protein ZPR1"/>
    <property type="match status" value="1"/>
</dbReference>
<dbReference type="Pfam" id="PF22794">
    <property type="entry name" value="jr-ZPR1"/>
    <property type="match status" value="2"/>
</dbReference>
<evidence type="ECO:0000313" key="9">
    <source>
        <dbReference type="EMBL" id="KAH0568434.1"/>
    </source>
</evidence>